<name>A0ABZ2ZUE9_9MICC</name>
<feature type="transmembrane region" description="Helical" evidence="1">
    <location>
        <begin position="166"/>
        <end position="189"/>
    </location>
</feature>
<feature type="transmembrane region" description="Helical" evidence="1">
    <location>
        <begin position="60"/>
        <end position="81"/>
    </location>
</feature>
<sequence length="235" mass="25023">MKSINERVSLPDAQTHYLVHPLDVEPARQPFIISWVLGILGSPQVFAAAAALMWVVTNSFVIPFIAAGSLLLFANLASAYFRRTAWGFIPGKRRDSDRQLRGLNLLAAVLEALALAASVILLILWFANRDVSPEVAAFTAGTVCAVAVLMAADVVVTAVRTRSGAAVLAPLVNLLAVAAVSWWGFLVIAGRTGPLSWSTAIAGAAVLLLVWGIWLAWTVWQRRRIARSGSAAAAA</sequence>
<proteinExistence type="predicted"/>
<feature type="transmembrane region" description="Helical" evidence="1">
    <location>
        <begin position="138"/>
        <end position="159"/>
    </location>
</feature>
<feature type="transmembrane region" description="Helical" evidence="1">
    <location>
        <begin position="195"/>
        <end position="217"/>
    </location>
</feature>
<accession>A0ABZ2ZUE9</accession>
<feature type="transmembrane region" description="Helical" evidence="1">
    <location>
        <begin position="32"/>
        <end position="54"/>
    </location>
</feature>
<gene>
    <name evidence="2" type="ORF">AAE021_11510</name>
</gene>
<feature type="transmembrane region" description="Helical" evidence="1">
    <location>
        <begin position="102"/>
        <end position="126"/>
    </location>
</feature>
<evidence type="ECO:0000313" key="3">
    <source>
        <dbReference type="Proteomes" id="UP001448858"/>
    </source>
</evidence>
<dbReference type="Proteomes" id="UP001448858">
    <property type="component" value="Chromosome"/>
</dbReference>
<evidence type="ECO:0000256" key="1">
    <source>
        <dbReference type="SAM" id="Phobius"/>
    </source>
</evidence>
<reference evidence="2 3" key="1">
    <citation type="submission" date="2024-04" db="EMBL/GenBank/DDBJ databases">
        <title>Arthrobacter sp. from Plains bison fecal sample.</title>
        <authorList>
            <person name="Ruzzini A."/>
        </authorList>
    </citation>
    <scope>NUCLEOTIDE SEQUENCE [LARGE SCALE GENOMIC DNA]</scope>
    <source>
        <strain evidence="2 3">EINP1</strain>
    </source>
</reference>
<keyword evidence="1" id="KW-1133">Transmembrane helix</keyword>
<dbReference type="EMBL" id="CP151657">
    <property type="protein sequence ID" value="WZP14810.1"/>
    <property type="molecule type" value="Genomic_DNA"/>
</dbReference>
<keyword evidence="1" id="KW-0812">Transmembrane</keyword>
<organism evidence="2 3">
    <name type="scientific">Arthrobacter citreus</name>
    <dbReference type="NCBI Taxonomy" id="1670"/>
    <lineage>
        <taxon>Bacteria</taxon>
        <taxon>Bacillati</taxon>
        <taxon>Actinomycetota</taxon>
        <taxon>Actinomycetes</taxon>
        <taxon>Micrococcales</taxon>
        <taxon>Micrococcaceae</taxon>
        <taxon>Arthrobacter</taxon>
    </lineage>
</organism>
<protein>
    <submittedName>
        <fullName evidence="2">Uncharacterized protein</fullName>
    </submittedName>
</protein>
<evidence type="ECO:0000313" key="2">
    <source>
        <dbReference type="EMBL" id="WZP14810.1"/>
    </source>
</evidence>
<keyword evidence="1" id="KW-0472">Membrane</keyword>
<dbReference type="RefSeq" id="WP_342022466.1">
    <property type="nucleotide sequence ID" value="NZ_CP151657.1"/>
</dbReference>
<keyword evidence="3" id="KW-1185">Reference proteome</keyword>